<dbReference type="Pfam" id="PF12704">
    <property type="entry name" value="MacB_PCD"/>
    <property type="match status" value="1"/>
</dbReference>
<dbReference type="RefSeq" id="WP_152217371.1">
    <property type="nucleotide sequence ID" value="NZ_WESC01000017.1"/>
</dbReference>
<evidence type="ECO:0000256" key="7">
    <source>
        <dbReference type="SAM" id="Phobius"/>
    </source>
</evidence>
<feature type="transmembrane region" description="Helical" evidence="7">
    <location>
        <begin position="363"/>
        <end position="383"/>
    </location>
</feature>
<keyword evidence="3 7" id="KW-0812">Transmembrane</keyword>
<evidence type="ECO:0000256" key="2">
    <source>
        <dbReference type="ARBA" id="ARBA00022475"/>
    </source>
</evidence>
<sequence length="400" mass="42660">MFVETLLLAFREIRRNVMRSALTMLGIMIGVAAVIAMVTLGGGAKQKVSNDISSLGKNLLMVMPGTHQTGPSSGGAPFKNEDVQAIKRSIDGIQAVAPMSTSSVRAVYGNTNWTTTVSGTTNAYFGARQWAVEKGRFFDEAEERSGRTVCIIGTTVRDNLFGQQDPIGARIRLGTGSCEVIGLLQSKGSSGFGNNQDDTVIMPLFAFQRRISGVDDVSMIFISARSEGSIDKVKAATEALLRQRRHIVGGKEDDFQVQDMREIASLVESTTTLLTAFLGAVAAISLLVGGIGIMNIMLVSVTERTREIGIRLAIGAYEREVLLQFLVEAGSLSLAGGVVGILIGLTISAFVAPMVGIPFVLNLWIIGVAFVFSAAVGVVFGYFPARNAARLDPIAALRYE</sequence>
<dbReference type="PANTHER" id="PTHR30572:SF4">
    <property type="entry name" value="ABC TRANSPORTER PERMEASE YTRF"/>
    <property type="match status" value="1"/>
</dbReference>
<feature type="transmembrane region" description="Helical" evidence="7">
    <location>
        <begin position="273"/>
        <end position="301"/>
    </location>
</feature>
<accession>A0A6N6VDK7</accession>
<evidence type="ECO:0000313" key="11">
    <source>
        <dbReference type="Proteomes" id="UP000468901"/>
    </source>
</evidence>
<dbReference type="GO" id="GO:0005886">
    <property type="term" value="C:plasma membrane"/>
    <property type="evidence" value="ECO:0007669"/>
    <property type="project" value="UniProtKB-SubCell"/>
</dbReference>
<dbReference type="InterPro" id="IPR003838">
    <property type="entry name" value="ABC3_permease_C"/>
</dbReference>
<comment type="subcellular location">
    <subcellularLocation>
        <location evidence="1">Cell membrane</location>
        <topology evidence="1">Multi-pass membrane protein</topology>
    </subcellularLocation>
</comment>
<evidence type="ECO:0000256" key="3">
    <source>
        <dbReference type="ARBA" id="ARBA00022692"/>
    </source>
</evidence>
<feature type="transmembrane region" description="Helical" evidence="7">
    <location>
        <begin position="21"/>
        <end position="44"/>
    </location>
</feature>
<proteinExistence type="inferred from homology"/>
<organism evidence="10 11">
    <name type="scientific">Parvibaculum sedimenti</name>
    <dbReference type="NCBI Taxonomy" id="2608632"/>
    <lineage>
        <taxon>Bacteria</taxon>
        <taxon>Pseudomonadati</taxon>
        <taxon>Pseudomonadota</taxon>
        <taxon>Alphaproteobacteria</taxon>
        <taxon>Hyphomicrobiales</taxon>
        <taxon>Parvibaculaceae</taxon>
        <taxon>Parvibaculum</taxon>
    </lineage>
</organism>
<dbReference type="EMBL" id="WESC01000017">
    <property type="protein sequence ID" value="KAB7738746.1"/>
    <property type="molecule type" value="Genomic_DNA"/>
</dbReference>
<dbReference type="GO" id="GO:0022857">
    <property type="term" value="F:transmembrane transporter activity"/>
    <property type="evidence" value="ECO:0007669"/>
    <property type="project" value="TreeGrafter"/>
</dbReference>
<dbReference type="InterPro" id="IPR050250">
    <property type="entry name" value="Macrolide_Exporter_MacB"/>
</dbReference>
<dbReference type="PANTHER" id="PTHR30572">
    <property type="entry name" value="MEMBRANE COMPONENT OF TRANSPORTER-RELATED"/>
    <property type="match status" value="1"/>
</dbReference>
<evidence type="ECO:0000256" key="5">
    <source>
        <dbReference type="ARBA" id="ARBA00023136"/>
    </source>
</evidence>
<keyword evidence="5 7" id="KW-0472">Membrane</keyword>
<keyword evidence="11" id="KW-1185">Reference proteome</keyword>
<dbReference type="InterPro" id="IPR025857">
    <property type="entry name" value="MacB_PCD"/>
</dbReference>
<feature type="domain" description="MacB-like periplasmic core" evidence="9">
    <location>
        <begin position="20"/>
        <end position="239"/>
    </location>
</feature>
<protein>
    <submittedName>
        <fullName evidence="10">FtsX-like permease family protein</fullName>
    </submittedName>
</protein>
<gene>
    <name evidence="10" type="ORF">F2P47_15925</name>
</gene>
<dbReference type="Proteomes" id="UP000468901">
    <property type="component" value="Unassembled WGS sequence"/>
</dbReference>
<comment type="similarity">
    <text evidence="6">Belongs to the ABC-4 integral membrane protein family.</text>
</comment>
<keyword evidence="4 7" id="KW-1133">Transmembrane helix</keyword>
<dbReference type="Pfam" id="PF02687">
    <property type="entry name" value="FtsX"/>
    <property type="match status" value="1"/>
</dbReference>
<reference evidence="10 11" key="1">
    <citation type="submission" date="2019-09" db="EMBL/GenBank/DDBJ databases">
        <title>Parvibaculum sedimenti sp. nov., isolated from sediment.</title>
        <authorList>
            <person name="Wang Y."/>
        </authorList>
    </citation>
    <scope>NUCLEOTIDE SEQUENCE [LARGE SCALE GENOMIC DNA]</scope>
    <source>
        <strain evidence="10 11">HXT-9</strain>
    </source>
</reference>
<keyword evidence="2" id="KW-1003">Cell membrane</keyword>
<evidence type="ECO:0000256" key="6">
    <source>
        <dbReference type="ARBA" id="ARBA00038076"/>
    </source>
</evidence>
<name>A0A6N6VDK7_9HYPH</name>
<evidence type="ECO:0000256" key="1">
    <source>
        <dbReference type="ARBA" id="ARBA00004651"/>
    </source>
</evidence>
<feature type="transmembrane region" description="Helical" evidence="7">
    <location>
        <begin position="322"/>
        <end position="351"/>
    </location>
</feature>
<evidence type="ECO:0000259" key="8">
    <source>
        <dbReference type="Pfam" id="PF02687"/>
    </source>
</evidence>
<feature type="domain" description="ABC3 transporter permease C-terminal" evidence="8">
    <location>
        <begin position="280"/>
        <end position="393"/>
    </location>
</feature>
<evidence type="ECO:0000259" key="9">
    <source>
        <dbReference type="Pfam" id="PF12704"/>
    </source>
</evidence>
<evidence type="ECO:0000313" key="10">
    <source>
        <dbReference type="EMBL" id="KAB7738746.1"/>
    </source>
</evidence>
<evidence type="ECO:0000256" key="4">
    <source>
        <dbReference type="ARBA" id="ARBA00022989"/>
    </source>
</evidence>
<comment type="caution">
    <text evidence="10">The sequence shown here is derived from an EMBL/GenBank/DDBJ whole genome shotgun (WGS) entry which is preliminary data.</text>
</comment>
<dbReference type="AlphaFoldDB" id="A0A6N6VDK7"/>